<evidence type="ECO:0000313" key="1">
    <source>
        <dbReference type="EMBL" id="GAA1818136.1"/>
    </source>
</evidence>
<dbReference type="EMBL" id="BAAALT010000152">
    <property type="protein sequence ID" value="GAA1818136.1"/>
    <property type="molecule type" value="Genomic_DNA"/>
</dbReference>
<name>A0ABP4YJU0_9ACTN</name>
<comment type="caution">
    <text evidence="1">The sequence shown here is derived from an EMBL/GenBank/DDBJ whole genome shotgun (WGS) entry which is preliminary data.</text>
</comment>
<accession>A0ABP4YJU0</accession>
<dbReference type="Proteomes" id="UP001500218">
    <property type="component" value="Unassembled WGS sequence"/>
</dbReference>
<keyword evidence="2" id="KW-1185">Reference proteome</keyword>
<dbReference type="RefSeq" id="WP_344135365.1">
    <property type="nucleotide sequence ID" value="NZ_BAAALT010000152.1"/>
</dbReference>
<proteinExistence type="predicted"/>
<evidence type="ECO:0000313" key="2">
    <source>
        <dbReference type="Proteomes" id="UP001500218"/>
    </source>
</evidence>
<organism evidence="1 2">
    <name type="scientific">Luedemannella flava</name>
    <dbReference type="NCBI Taxonomy" id="349316"/>
    <lineage>
        <taxon>Bacteria</taxon>
        <taxon>Bacillati</taxon>
        <taxon>Actinomycetota</taxon>
        <taxon>Actinomycetes</taxon>
        <taxon>Micromonosporales</taxon>
        <taxon>Micromonosporaceae</taxon>
        <taxon>Luedemannella</taxon>
    </lineage>
</organism>
<gene>
    <name evidence="1" type="ORF">GCM10009682_43600</name>
</gene>
<protein>
    <submittedName>
        <fullName evidence="1">Uncharacterized protein</fullName>
    </submittedName>
</protein>
<sequence>MVTADTAWEFVYDGEVWEARCAPPCEANVSIAVETLIVGFGTRAWSVEDFLRIWDEKIATEGVGFTLNVVAATVAQVTPDDVEITDKYGQFRDVRLPATALRNALGALITAMNSRGRD</sequence>
<reference evidence="2" key="1">
    <citation type="journal article" date="2019" name="Int. J. Syst. Evol. Microbiol.">
        <title>The Global Catalogue of Microorganisms (GCM) 10K type strain sequencing project: providing services to taxonomists for standard genome sequencing and annotation.</title>
        <authorList>
            <consortium name="The Broad Institute Genomics Platform"/>
            <consortium name="The Broad Institute Genome Sequencing Center for Infectious Disease"/>
            <person name="Wu L."/>
            <person name="Ma J."/>
        </authorList>
    </citation>
    <scope>NUCLEOTIDE SEQUENCE [LARGE SCALE GENOMIC DNA]</scope>
    <source>
        <strain evidence="2">JCM 13250</strain>
    </source>
</reference>